<evidence type="ECO:0000256" key="1">
    <source>
        <dbReference type="ARBA" id="ARBA00004123"/>
    </source>
</evidence>
<keyword evidence="5 10" id="KW-0805">Transcription regulation</keyword>
<dbReference type="Proteomes" id="UP000799421">
    <property type="component" value="Unassembled WGS sequence"/>
</dbReference>
<feature type="region of interest" description="Disordered" evidence="11">
    <location>
        <begin position="429"/>
        <end position="453"/>
    </location>
</feature>
<comment type="function">
    <text evidence="10">Component of the SRB8-11 complex. The SRB8-11 complex is a regulatory module of the Mediator complex which is itself involved in regulation of basal and activated RNA polymerase II-dependent transcription. The SRB8-11 complex may be involved in the transcriptional repression of a subset of genes regulated by Mediator. It may inhibit the association of the Mediator complex with RNA polymerase II to form the holoenzyme complex.</text>
</comment>
<evidence type="ECO:0000256" key="5">
    <source>
        <dbReference type="ARBA" id="ARBA00023015"/>
    </source>
</evidence>
<dbReference type="GO" id="GO:0016592">
    <property type="term" value="C:mediator complex"/>
    <property type="evidence" value="ECO:0007669"/>
    <property type="project" value="InterPro"/>
</dbReference>
<gene>
    <name evidence="14" type="ORF">K470DRAFT_257762</name>
</gene>
<dbReference type="GO" id="GO:0003713">
    <property type="term" value="F:transcription coactivator activity"/>
    <property type="evidence" value="ECO:0007669"/>
    <property type="project" value="TreeGrafter"/>
</dbReference>
<evidence type="ECO:0000256" key="11">
    <source>
        <dbReference type="SAM" id="MobiDB-lite"/>
    </source>
</evidence>
<evidence type="ECO:0000256" key="9">
    <source>
        <dbReference type="ARBA" id="ARBA00032008"/>
    </source>
</evidence>
<reference evidence="14" key="1">
    <citation type="journal article" date="2020" name="Stud. Mycol.">
        <title>101 Dothideomycetes genomes: a test case for predicting lifestyles and emergence of pathogens.</title>
        <authorList>
            <person name="Haridas S."/>
            <person name="Albert R."/>
            <person name="Binder M."/>
            <person name="Bloem J."/>
            <person name="Labutti K."/>
            <person name="Salamov A."/>
            <person name="Andreopoulos B."/>
            <person name="Baker S."/>
            <person name="Barry K."/>
            <person name="Bills G."/>
            <person name="Bluhm B."/>
            <person name="Cannon C."/>
            <person name="Castanera R."/>
            <person name="Culley D."/>
            <person name="Daum C."/>
            <person name="Ezra D."/>
            <person name="Gonzalez J."/>
            <person name="Henrissat B."/>
            <person name="Kuo A."/>
            <person name="Liang C."/>
            <person name="Lipzen A."/>
            <person name="Lutzoni F."/>
            <person name="Magnuson J."/>
            <person name="Mondo S."/>
            <person name="Nolan M."/>
            <person name="Ohm R."/>
            <person name="Pangilinan J."/>
            <person name="Park H.-J."/>
            <person name="Ramirez L."/>
            <person name="Alfaro M."/>
            <person name="Sun H."/>
            <person name="Tritt A."/>
            <person name="Yoshinaga Y."/>
            <person name="Zwiers L.-H."/>
            <person name="Turgeon B."/>
            <person name="Goodwin S."/>
            <person name="Spatafora J."/>
            <person name="Crous P."/>
            <person name="Grigoriev I."/>
        </authorList>
    </citation>
    <scope>NUCLEOTIDE SEQUENCE</scope>
    <source>
        <strain evidence="14">CBS 480.64</strain>
    </source>
</reference>
<feature type="compositionally biased region" description="Basic and acidic residues" evidence="11">
    <location>
        <begin position="549"/>
        <end position="560"/>
    </location>
</feature>
<evidence type="ECO:0000259" key="12">
    <source>
        <dbReference type="Pfam" id="PF06333"/>
    </source>
</evidence>
<feature type="region of interest" description="Disordered" evidence="11">
    <location>
        <begin position="388"/>
        <end position="417"/>
    </location>
</feature>
<feature type="compositionally biased region" description="Basic and acidic residues" evidence="11">
    <location>
        <begin position="400"/>
        <end position="417"/>
    </location>
</feature>
<sequence length="1166" mass="128025">MEVFQDCHTNVQIWSDIKNVQFTIQKSLSPGECTIERHCSVISKLRRCGVLCTSVKDEVWIFNSDDEVWGFEKVSSGTVRTGNKHDDRVNVGNLFDAIEGAVSFELGQLGVVRLGRRTWIVTRDGRPGKIVRLRLEIAENGDLYATKIIEETDFREVEGLAVGTEVLLSPKGLCATVVEESRAISKEKWQSLVGYWLSTEGITIEGDVEWQTLRSANHVVFTWPASLCFARSKSSDHGDEVIGSAENQDPLIFAEDWFLNAGMWKQSPVAEEPLVEPDTLPGSVDELPPIQQATLNGIYLTPEDQIMLSQTTHQMDDGNATQEMYTGGTMETENDLPSFNSENDDLFGEGGENSNIGVEEVGDADFDFFNEQKPSLTSDVVMLDEVHESPSSNANGGEEEINREPSVDSTEKRLYKSPERPMTPFTIKERLLPPPVPVSANMKPPEKRRKSTYEPIIFRSGLDIGRRFSEMYGPPAHPQSITPFVVNIHLPVRKKKRRLDSSDSDSDDDSTDSTSSSSNEMEMPPKMPWDKRRKKRLTVVDQPEASPMDVDHPSSEEEPEEKLLHLLESTITIPPPLNPQKRKKAPLPPNLTKTDLINIAQLISEQSISCVPTIVSELTKPPLPSTPNRSTAIQDLINNTLTKHGLKSCPISQLALPRPIGTQPQIALLPAPHIETHRGASQLSLNPISLNFWEILALSPPCGAKDILATVLFPDSLHEPIKSLLTSISASYETNKLGTHTIHALIPTNSDSYPAELSTLTLPLPPKNSHNVIYLFTSGEVKSLCAEFYVQVMKCAPAILQILPTSLLGEGNLTAKQLALIAKEVYDRCEGEAWVKLMRSTPRKVPFGFGQGGHATQGMGGQSMHASQGQGIHAPQAQGSLLLLEGSAMHLAYAYSANGEWVHAAWSDSEGGFRRSAAYCLRGRRRSDVFAKIWERACGFMARLANGVGWKIYVLAFGAGRREGEMWKGVMKEHAKVHRGRAWSISYLEVERGRTLRVVKGECEVASEVVDEEASTPATAGTGTATPAATGTATATAAAAAAAAEGEENAVKVLVDEADEVAAVLFADRKMSVGIQSTAMARGGLFQRAFGKNEILDSLEVNLIWTLQLRQDNIKECAKKQCQATLWETLKLYRGLGVLAKARGWKEFGPEHLVRAKMGASGLDGL</sequence>
<evidence type="ECO:0000259" key="13">
    <source>
        <dbReference type="Pfam" id="PF11597"/>
    </source>
</evidence>
<keyword evidence="8 10" id="KW-0539">Nucleus</keyword>
<keyword evidence="15" id="KW-1185">Reference proteome</keyword>
<evidence type="ECO:0000313" key="15">
    <source>
        <dbReference type="Proteomes" id="UP000799421"/>
    </source>
</evidence>
<name>A0A6A7BZ53_9PEZI</name>
<proteinExistence type="inferred from homology"/>
<dbReference type="Pfam" id="PF06333">
    <property type="entry name" value="Med13_C"/>
    <property type="match status" value="1"/>
</dbReference>
<evidence type="ECO:0000256" key="6">
    <source>
        <dbReference type="ARBA" id="ARBA00023159"/>
    </source>
</evidence>
<evidence type="ECO:0000256" key="2">
    <source>
        <dbReference type="ARBA" id="ARBA00009354"/>
    </source>
</evidence>
<dbReference type="OrthoDB" id="103819at2759"/>
<keyword evidence="4 10" id="KW-0678">Repressor</keyword>
<keyword evidence="7 10" id="KW-0804">Transcription</keyword>
<evidence type="ECO:0000256" key="3">
    <source>
        <dbReference type="ARBA" id="ARBA00019618"/>
    </source>
</evidence>
<dbReference type="Pfam" id="PF11597">
    <property type="entry name" value="Med13_N"/>
    <property type="match status" value="1"/>
</dbReference>
<dbReference type="GO" id="GO:0045944">
    <property type="term" value="P:positive regulation of transcription by RNA polymerase II"/>
    <property type="evidence" value="ECO:0007669"/>
    <property type="project" value="TreeGrafter"/>
</dbReference>
<comment type="subcellular location">
    <subcellularLocation>
        <location evidence="1 10">Nucleus</location>
    </subcellularLocation>
</comment>
<comment type="similarity">
    <text evidence="2 10">Belongs to the Mediator complex subunit 13 family.</text>
</comment>
<feature type="region of interest" description="Disordered" evidence="11">
    <location>
        <begin position="495"/>
        <end position="560"/>
    </location>
</feature>
<dbReference type="PANTHER" id="PTHR48249:SF3">
    <property type="entry name" value="MEDIATOR OF RNA POLYMERASE II TRANSCRIPTION SUBUNIT 13"/>
    <property type="match status" value="1"/>
</dbReference>
<protein>
    <recommendedName>
        <fullName evidence="3 10">Mediator of RNA polymerase II transcription subunit 13</fullName>
    </recommendedName>
    <alternativeName>
        <fullName evidence="9 10">Mediator complex subunit 13</fullName>
    </alternativeName>
</protein>
<dbReference type="InterPro" id="IPR009401">
    <property type="entry name" value="Med13_C"/>
</dbReference>
<keyword evidence="6 10" id="KW-0010">Activator</keyword>
<feature type="domain" description="Mediator complex subunit Med13 C-terminal" evidence="12">
    <location>
        <begin position="880"/>
        <end position="1146"/>
    </location>
</feature>
<dbReference type="PANTHER" id="PTHR48249">
    <property type="entry name" value="MEDIATOR OF RNA POLYMERASE II TRANSCRIPTION SUBUNIT 13"/>
    <property type="match status" value="1"/>
</dbReference>
<evidence type="ECO:0000256" key="10">
    <source>
        <dbReference type="RuleBase" id="RU364134"/>
    </source>
</evidence>
<dbReference type="AlphaFoldDB" id="A0A6A7BZ53"/>
<comment type="subunit">
    <text evidence="10">Component of the SRB8-11 complex, which itself associates with the Mediator complex.</text>
</comment>
<evidence type="ECO:0000313" key="14">
    <source>
        <dbReference type="EMBL" id="KAF2860521.1"/>
    </source>
</evidence>
<dbReference type="InterPro" id="IPR021643">
    <property type="entry name" value="Mediator_Med13_N"/>
</dbReference>
<evidence type="ECO:0000256" key="4">
    <source>
        <dbReference type="ARBA" id="ARBA00022491"/>
    </source>
</evidence>
<dbReference type="EMBL" id="MU005980">
    <property type="protein sequence ID" value="KAF2860521.1"/>
    <property type="molecule type" value="Genomic_DNA"/>
</dbReference>
<feature type="domain" description="Mediator complex subunit Med13 N-terminal" evidence="13">
    <location>
        <begin position="1"/>
        <end position="232"/>
    </location>
</feature>
<evidence type="ECO:0000256" key="7">
    <source>
        <dbReference type="ARBA" id="ARBA00023163"/>
    </source>
</evidence>
<accession>A0A6A7BZ53</accession>
<feature type="compositionally biased region" description="Acidic residues" evidence="11">
    <location>
        <begin position="502"/>
        <end position="511"/>
    </location>
</feature>
<dbReference type="InterPro" id="IPR051139">
    <property type="entry name" value="Mediator_complx_sub13"/>
</dbReference>
<organism evidence="14 15">
    <name type="scientific">Piedraia hortae CBS 480.64</name>
    <dbReference type="NCBI Taxonomy" id="1314780"/>
    <lineage>
        <taxon>Eukaryota</taxon>
        <taxon>Fungi</taxon>
        <taxon>Dikarya</taxon>
        <taxon>Ascomycota</taxon>
        <taxon>Pezizomycotina</taxon>
        <taxon>Dothideomycetes</taxon>
        <taxon>Dothideomycetidae</taxon>
        <taxon>Capnodiales</taxon>
        <taxon>Piedraiaceae</taxon>
        <taxon>Piedraia</taxon>
    </lineage>
</organism>
<evidence type="ECO:0000256" key="8">
    <source>
        <dbReference type="ARBA" id="ARBA00023242"/>
    </source>
</evidence>